<dbReference type="OrthoDB" id="5966606at2"/>
<reference evidence="8 9" key="1">
    <citation type="submission" date="2015-05" db="EMBL/GenBank/DDBJ databases">
        <title>Genome sequencing and analysis of members of genus Stenotrophomonas.</title>
        <authorList>
            <person name="Patil P.P."/>
            <person name="Midha S."/>
            <person name="Patil P.B."/>
        </authorList>
    </citation>
    <scope>NUCLEOTIDE SEQUENCE [LARGE SCALE GENOMIC DNA]</scope>
    <source>
        <strain evidence="8 9">DSM 17805</strain>
    </source>
</reference>
<sequence length="128" mass="13554">MTLSRQLLAYAGIGALQWLIDSAVMIGLSSLGLAVALATVCGRISGAMLGYWLNGRYTFASGVQPVLHGASLARFIGFWLLATGCSALLLAAIDHRFGLQASWLFKPAVDAGMAAAGFLAARHWIYRP</sequence>
<evidence type="ECO:0000256" key="6">
    <source>
        <dbReference type="SAM" id="Phobius"/>
    </source>
</evidence>
<keyword evidence="4 6" id="KW-1133">Transmembrane helix</keyword>
<dbReference type="InterPro" id="IPR007267">
    <property type="entry name" value="GtrA_DPMS_TM"/>
</dbReference>
<dbReference type="EMBL" id="LDJH01000005">
    <property type="protein sequence ID" value="KRG60155.1"/>
    <property type="molecule type" value="Genomic_DNA"/>
</dbReference>
<dbReference type="GO" id="GO:0000271">
    <property type="term" value="P:polysaccharide biosynthetic process"/>
    <property type="evidence" value="ECO:0007669"/>
    <property type="project" value="InterPro"/>
</dbReference>
<evidence type="ECO:0000256" key="3">
    <source>
        <dbReference type="ARBA" id="ARBA00022692"/>
    </source>
</evidence>
<comment type="similarity">
    <text evidence="2">Belongs to the GtrA family.</text>
</comment>
<dbReference type="InterPro" id="IPR051401">
    <property type="entry name" value="GtrA_CellWall_Glycosyl"/>
</dbReference>
<evidence type="ECO:0000313" key="8">
    <source>
        <dbReference type="EMBL" id="KRG60155.1"/>
    </source>
</evidence>
<dbReference type="RefSeq" id="WP_160319400.1">
    <property type="nucleotide sequence ID" value="NZ_LDJH01000005.1"/>
</dbReference>
<evidence type="ECO:0000256" key="5">
    <source>
        <dbReference type="ARBA" id="ARBA00023136"/>
    </source>
</evidence>
<evidence type="ECO:0000313" key="9">
    <source>
        <dbReference type="Proteomes" id="UP000051254"/>
    </source>
</evidence>
<dbReference type="AlphaFoldDB" id="A0A0R0BST1"/>
<dbReference type="Pfam" id="PF04138">
    <property type="entry name" value="GtrA_DPMS_TM"/>
    <property type="match status" value="1"/>
</dbReference>
<feature type="transmembrane region" description="Helical" evidence="6">
    <location>
        <begin position="7"/>
        <end position="28"/>
    </location>
</feature>
<evidence type="ECO:0000256" key="4">
    <source>
        <dbReference type="ARBA" id="ARBA00022989"/>
    </source>
</evidence>
<evidence type="ECO:0000259" key="7">
    <source>
        <dbReference type="Pfam" id="PF04138"/>
    </source>
</evidence>
<dbReference type="PANTHER" id="PTHR38459:SF1">
    <property type="entry name" value="PROPHAGE BACTOPRENOL-LINKED GLUCOSE TRANSLOCASE HOMOLOG"/>
    <property type="match status" value="1"/>
</dbReference>
<keyword evidence="9" id="KW-1185">Reference proteome</keyword>
<keyword evidence="3 6" id="KW-0812">Transmembrane</keyword>
<name>A0A0R0BST1_9GAMM</name>
<feature type="transmembrane region" description="Helical" evidence="6">
    <location>
        <begin position="75"/>
        <end position="93"/>
    </location>
</feature>
<feature type="transmembrane region" description="Helical" evidence="6">
    <location>
        <begin position="105"/>
        <end position="125"/>
    </location>
</feature>
<proteinExistence type="inferred from homology"/>
<dbReference type="STRING" id="266128.ABB25_02370"/>
<keyword evidence="5 6" id="KW-0472">Membrane</keyword>
<dbReference type="PANTHER" id="PTHR38459">
    <property type="entry name" value="PROPHAGE BACTOPRENOL-LINKED GLUCOSE TRANSLOCASE HOMOLOG"/>
    <property type="match status" value="1"/>
</dbReference>
<dbReference type="PATRIC" id="fig|266128.3.peg.2119"/>
<organism evidence="8 9">
    <name type="scientific">Stenotrophomonas koreensis</name>
    <dbReference type="NCBI Taxonomy" id="266128"/>
    <lineage>
        <taxon>Bacteria</taxon>
        <taxon>Pseudomonadati</taxon>
        <taxon>Pseudomonadota</taxon>
        <taxon>Gammaproteobacteria</taxon>
        <taxon>Lysobacterales</taxon>
        <taxon>Lysobacteraceae</taxon>
        <taxon>Stenotrophomonas</taxon>
    </lineage>
</organism>
<accession>A0A0R0BST1</accession>
<comment type="subcellular location">
    <subcellularLocation>
        <location evidence="1">Membrane</location>
        <topology evidence="1">Multi-pass membrane protein</topology>
    </subcellularLocation>
</comment>
<protein>
    <recommendedName>
        <fullName evidence="7">GtrA/DPMS transmembrane domain-containing protein</fullName>
    </recommendedName>
</protein>
<comment type="caution">
    <text evidence="8">The sequence shown here is derived from an EMBL/GenBank/DDBJ whole genome shotgun (WGS) entry which is preliminary data.</text>
</comment>
<gene>
    <name evidence="8" type="ORF">ABB25_02370</name>
</gene>
<dbReference type="Proteomes" id="UP000051254">
    <property type="component" value="Unassembled WGS sequence"/>
</dbReference>
<feature type="transmembrane region" description="Helical" evidence="6">
    <location>
        <begin position="34"/>
        <end position="54"/>
    </location>
</feature>
<evidence type="ECO:0000256" key="1">
    <source>
        <dbReference type="ARBA" id="ARBA00004141"/>
    </source>
</evidence>
<evidence type="ECO:0000256" key="2">
    <source>
        <dbReference type="ARBA" id="ARBA00009399"/>
    </source>
</evidence>
<feature type="domain" description="GtrA/DPMS transmembrane" evidence="7">
    <location>
        <begin position="10"/>
        <end position="125"/>
    </location>
</feature>
<dbReference type="GO" id="GO:0005886">
    <property type="term" value="C:plasma membrane"/>
    <property type="evidence" value="ECO:0007669"/>
    <property type="project" value="TreeGrafter"/>
</dbReference>